<name>A0A0A9E9S9_ARUDO</name>
<reference evidence="1" key="2">
    <citation type="journal article" date="2015" name="Data Brief">
        <title>Shoot transcriptome of the giant reed, Arundo donax.</title>
        <authorList>
            <person name="Barrero R.A."/>
            <person name="Guerrero F.D."/>
            <person name="Moolhuijzen P."/>
            <person name="Goolsby J.A."/>
            <person name="Tidwell J."/>
            <person name="Bellgard S.E."/>
            <person name="Bellgard M.I."/>
        </authorList>
    </citation>
    <scope>NUCLEOTIDE SEQUENCE</scope>
    <source>
        <tissue evidence="1">Shoot tissue taken approximately 20 cm above the soil surface</tissue>
    </source>
</reference>
<dbReference type="EMBL" id="GBRH01200361">
    <property type="protein sequence ID" value="JAD97534.1"/>
    <property type="molecule type" value="Transcribed_RNA"/>
</dbReference>
<accession>A0A0A9E9S9</accession>
<proteinExistence type="predicted"/>
<evidence type="ECO:0000313" key="1">
    <source>
        <dbReference type="EMBL" id="JAD97534.1"/>
    </source>
</evidence>
<dbReference type="AlphaFoldDB" id="A0A0A9E9S9"/>
<reference evidence="1" key="1">
    <citation type="submission" date="2014-09" db="EMBL/GenBank/DDBJ databases">
        <authorList>
            <person name="Magalhaes I.L.F."/>
            <person name="Oliveira U."/>
            <person name="Santos F.R."/>
            <person name="Vidigal T.H.D.A."/>
            <person name="Brescovit A.D."/>
            <person name="Santos A.J."/>
        </authorList>
    </citation>
    <scope>NUCLEOTIDE SEQUENCE</scope>
    <source>
        <tissue evidence="1">Shoot tissue taken approximately 20 cm above the soil surface</tissue>
    </source>
</reference>
<protein>
    <submittedName>
        <fullName evidence="1">Uncharacterized protein</fullName>
    </submittedName>
</protein>
<organism evidence="1">
    <name type="scientific">Arundo donax</name>
    <name type="common">Giant reed</name>
    <name type="synonym">Donax arundinaceus</name>
    <dbReference type="NCBI Taxonomy" id="35708"/>
    <lineage>
        <taxon>Eukaryota</taxon>
        <taxon>Viridiplantae</taxon>
        <taxon>Streptophyta</taxon>
        <taxon>Embryophyta</taxon>
        <taxon>Tracheophyta</taxon>
        <taxon>Spermatophyta</taxon>
        <taxon>Magnoliopsida</taxon>
        <taxon>Liliopsida</taxon>
        <taxon>Poales</taxon>
        <taxon>Poaceae</taxon>
        <taxon>PACMAD clade</taxon>
        <taxon>Arundinoideae</taxon>
        <taxon>Arundineae</taxon>
        <taxon>Arundo</taxon>
    </lineage>
</organism>
<sequence>MQNNIHSLRNPFCLARIHSHRNLKRVAKQTKLV</sequence>